<evidence type="ECO:0000256" key="2">
    <source>
        <dbReference type="ARBA" id="ARBA00011057"/>
    </source>
</evidence>
<sequence length="353" mass="40685">MNKLHLFLRTPTLNRKLLNPTSCLKEICSNKSFSSESDNNDKKPKKEEAISKLNDLLKKMLEDDVQLEPKIKLAQPSYKKEKFSKKKSISKEPVKENIVKAVKDVANTIPGDPKITESELLTKLLTPAVETPATYNLSDIVKGMKIDRETKPSERQTRAEQVKNILQRFKPSDQNLSSSNQRSQRRQQIPKKTVESSEKIDLFGSAPLGIFTKKEYIEGVENKTWKSLNERELKLAITHPPANYYQEMILWTEQGKIWKFPIDNEQGMESDSVSFDEHVFLERHLEGWCPSKGPIRHFMELVCVGLSKNPYISADAKKEHIMWYKNYFEDKKKLLLEVGAFPAETKSKQKSVE</sequence>
<organism evidence="10 11">
    <name type="scientific">Brassicogethes aeneus</name>
    <name type="common">Rape pollen beetle</name>
    <name type="synonym">Meligethes aeneus</name>
    <dbReference type="NCBI Taxonomy" id="1431903"/>
    <lineage>
        <taxon>Eukaryota</taxon>
        <taxon>Metazoa</taxon>
        <taxon>Ecdysozoa</taxon>
        <taxon>Arthropoda</taxon>
        <taxon>Hexapoda</taxon>
        <taxon>Insecta</taxon>
        <taxon>Pterygota</taxon>
        <taxon>Neoptera</taxon>
        <taxon>Endopterygota</taxon>
        <taxon>Coleoptera</taxon>
        <taxon>Polyphaga</taxon>
        <taxon>Cucujiformia</taxon>
        <taxon>Nitidulidae</taxon>
        <taxon>Meligethinae</taxon>
        <taxon>Brassicogethes</taxon>
    </lineage>
</organism>
<evidence type="ECO:0000256" key="9">
    <source>
        <dbReference type="SAM" id="MobiDB-lite"/>
    </source>
</evidence>
<evidence type="ECO:0000256" key="1">
    <source>
        <dbReference type="ARBA" id="ARBA00004173"/>
    </source>
</evidence>
<dbReference type="GO" id="GO:0003735">
    <property type="term" value="F:structural constituent of ribosome"/>
    <property type="evidence" value="ECO:0007669"/>
    <property type="project" value="InterPro"/>
</dbReference>
<feature type="region of interest" description="Disordered" evidence="9">
    <location>
        <begin position="168"/>
        <end position="196"/>
    </location>
</feature>
<evidence type="ECO:0000256" key="8">
    <source>
        <dbReference type="ARBA" id="ARBA00035363"/>
    </source>
</evidence>
<evidence type="ECO:0000313" key="10">
    <source>
        <dbReference type="EMBL" id="CAH0546012.1"/>
    </source>
</evidence>
<dbReference type="EMBL" id="OV121132">
    <property type="protein sequence ID" value="CAH0546012.1"/>
    <property type="molecule type" value="Genomic_DNA"/>
</dbReference>
<keyword evidence="3" id="KW-0809">Transit peptide</keyword>
<evidence type="ECO:0000313" key="11">
    <source>
        <dbReference type="Proteomes" id="UP001154078"/>
    </source>
</evidence>
<protein>
    <recommendedName>
        <fullName evidence="7">Small ribosomal subunit protein mS31</fullName>
    </recommendedName>
    <alternativeName>
        <fullName evidence="8">28S ribosomal protein S31, mitochondrial</fullName>
    </alternativeName>
</protein>
<dbReference type="OrthoDB" id="5989925at2759"/>
<reference evidence="10" key="1">
    <citation type="submission" date="2021-12" db="EMBL/GenBank/DDBJ databases">
        <authorList>
            <person name="King R."/>
        </authorList>
    </citation>
    <scope>NUCLEOTIDE SEQUENCE</scope>
</reference>
<evidence type="ECO:0000256" key="3">
    <source>
        <dbReference type="ARBA" id="ARBA00022946"/>
    </source>
</evidence>
<dbReference type="Proteomes" id="UP001154078">
    <property type="component" value="Chromosome 1"/>
</dbReference>
<dbReference type="GO" id="GO:0005763">
    <property type="term" value="C:mitochondrial small ribosomal subunit"/>
    <property type="evidence" value="ECO:0007669"/>
    <property type="project" value="InterPro"/>
</dbReference>
<evidence type="ECO:0000256" key="4">
    <source>
        <dbReference type="ARBA" id="ARBA00022980"/>
    </source>
</evidence>
<keyword evidence="4" id="KW-0689">Ribosomal protein</keyword>
<comment type="similarity">
    <text evidence="2">Belongs to the mitochondrion-specific ribosomal protein mS31 family.</text>
</comment>
<keyword evidence="6" id="KW-0687">Ribonucleoprotein</keyword>
<evidence type="ECO:0000256" key="7">
    <source>
        <dbReference type="ARBA" id="ARBA00035133"/>
    </source>
</evidence>
<feature type="compositionally biased region" description="Low complexity" evidence="9">
    <location>
        <begin position="172"/>
        <end position="182"/>
    </location>
</feature>
<name>A0A9P0FBF5_BRAAE</name>
<dbReference type="Pfam" id="PF15433">
    <property type="entry name" value="MRP-S31"/>
    <property type="match status" value="1"/>
</dbReference>
<keyword evidence="5" id="KW-0496">Mitochondrion</keyword>
<gene>
    <name evidence="10" type="ORF">MELIAE_LOCUS271</name>
</gene>
<proteinExistence type="inferred from homology"/>
<dbReference type="AlphaFoldDB" id="A0A9P0FBF5"/>
<dbReference type="PANTHER" id="PTHR13231:SF3">
    <property type="entry name" value="SMALL RIBOSOMAL SUBUNIT PROTEIN MS31"/>
    <property type="match status" value="1"/>
</dbReference>
<dbReference type="InterPro" id="IPR026299">
    <property type="entry name" value="MRP-S31"/>
</dbReference>
<evidence type="ECO:0000256" key="6">
    <source>
        <dbReference type="ARBA" id="ARBA00023274"/>
    </source>
</evidence>
<evidence type="ECO:0000256" key="5">
    <source>
        <dbReference type="ARBA" id="ARBA00023128"/>
    </source>
</evidence>
<keyword evidence="11" id="KW-1185">Reference proteome</keyword>
<accession>A0A9P0FBF5</accession>
<dbReference type="PANTHER" id="PTHR13231">
    <property type="entry name" value="MITOCHONDRIAL RIBOSOMAL PROTEIN S31"/>
    <property type="match status" value="1"/>
</dbReference>
<comment type="subcellular location">
    <subcellularLocation>
        <location evidence="1">Mitochondrion</location>
    </subcellularLocation>
</comment>